<accession>A0A2A2H3I8</accession>
<feature type="transmembrane region" description="Helical" evidence="6">
    <location>
        <begin position="303"/>
        <end position="322"/>
    </location>
</feature>
<feature type="transmembrane region" description="Helical" evidence="6">
    <location>
        <begin position="421"/>
        <end position="438"/>
    </location>
</feature>
<feature type="transmembrane region" description="Helical" evidence="6">
    <location>
        <begin position="328"/>
        <end position="344"/>
    </location>
</feature>
<protein>
    <submittedName>
        <fullName evidence="7">Uncharacterized protein</fullName>
    </submittedName>
</protein>
<keyword evidence="8" id="KW-1185">Reference proteome</keyword>
<dbReference type="PANTHER" id="PTHR30250">
    <property type="entry name" value="PST FAMILY PREDICTED COLANIC ACID TRANSPORTER"/>
    <property type="match status" value="1"/>
</dbReference>
<evidence type="ECO:0000313" key="7">
    <source>
        <dbReference type="EMBL" id="PAV03925.1"/>
    </source>
</evidence>
<sequence length="486" mass="54206">MNETKKFVFDVGVTFLATMLITIIGFVLSIFLARYLGPGDLGVYREALTFNSIATLICAIGIPPAMIKYLAEYKDDKFKIDQYTSSSIITCIILGIIFIFLFYFSSGLIAYVFKMPKLEILIKILVFSFPFTLLNNVLLSFLNGLRKMKLYGIGIIVQNIAMTIITVFFVYNGWGSTGAVIGILVSSIILSIFLITCCRNYFEFTFKLYKETTKILLNYGARILSTSALNEINNQMDIILVGILLISSSVGFYSVAVGLSNFFWIIPLSIQKITYPATSEYWGKNNKTAINTMMDKTMKYSTVILVFLGLMVGFFATDIINILYKSNYLYAVIPLQILLIGTVIRGSIAQPISGALISIGKANLTFKITALMMSINVILDIILIPHFDIMGAAISSMISLSGGAFLNLFFTVKHLSIKVDVNWFLKMMGVVIFALILFKAGTLFLSTVIVGSIILTLYLIGIFKIFITEEDVYIFKSLINSAIYRR</sequence>
<evidence type="ECO:0000256" key="4">
    <source>
        <dbReference type="ARBA" id="ARBA00022989"/>
    </source>
</evidence>
<evidence type="ECO:0000256" key="2">
    <source>
        <dbReference type="ARBA" id="ARBA00022475"/>
    </source>
</evidence>
<dbReference type="InterPro" id="IPR050833">
    <property type="entry name" value="Poly_Biosynth_Transport"/>
</dbReference>
<dbReference type="EMBL" id="LMVM01000033">
    <property type="protein sequence ID" value="PAV03925.1"/>
    <property type="molecule type" value="Genomic_DNA"/>
</dbReference>
<dbReference type="Pfam" id="PF01943">
    <property type="entry name" value="Polysacc_synt"/>
    <property type="match status" value="1"/>
</dbReference>
<dbReference type="Proteomes" id="UP000217784">
    <property type="component" value="Unassembled WGS sequence"/>
</dbReference>
<feature type="transmembrane region" description="Helical" evidence="6">
    <location>
        <begin position="389"/>
        <end position="409"/>
    </location>
</feature>
<feature type="transmembrane region" description="Helical" evidence="6">
    <location>
        <begin position="120"/>
        <end position="138"/>
    </location>
</feature>
<feature type="transmembrane region" description="Helical" evidence="6">
    <location>
        <begin position="150"/>
        <end position="171"/>
    </location>
</feature>
<evidence type="ECO:0000256" key="1">
    <source>
        <dbReference type="ARBA" id="ARBA00004651"/>
    </source>
</evidence>
<feature type="transmembrane region" description="Helical" evidence="6">
    <location>
        <begin position="7"/>
        <end position="36"/>
    </location>
</feature>
<evidence type="ECO:0000256" key="3">
    <source>
        <dbReference type="ARBA" id="ARBA00022692"/>
    </source>
</evidence>
<dbReference type="GO" id="GO:0005886">
    <property type="term" value="C:plasma membrane"/>
    <property type="evidence" value="ECO:0007669"/>
    <property type="project" value="UniProtKB-SubCell"/>
</dbReference>
<organism evidence="7 8">
    <name type="scientific">Methanobacterium bryantii</name>
    <dbReference type="NCBI Taxonomy" id="2161"/>
    <lineage>
        <taxon>Archaea</taxon>
        <taxon>Methanobacteriati</taxon>
        <taxon>Methanobacteriota</taxon>
        <taxon>Methanomada group</taxon>
        <taxon>Methanobacteria</taxon>
        <taxon>Methanobacteriales</taxon>
        <taxon>Methanobacteriaceae</taxon>
        <taxon>Methanobacterium</taxon>
    </lineage>
</organism>
<evidence type="ECO:0000256" key="6">
    <source>
        <dbReference type="SAM" id="Phobius"/>
    </source>
</evidence>
<feature type="transmembrane region" description="Helical" evidence="6">
    <location>
        <begin position="444"/>
        <end position="467"/>
    </location>
</feature>
<keyword evidence="3 6" id="KW-0812">Transmembrane</keyword>
<dbReference type="PANTHER" id="PTHR30250:SF27">
    <property type="entry name" value="POLYSACCHARIDE BIOSYNTHESIS PROTEIN"/>
    <property type="match status" value="1"/>
</dbReference>
<feature type="transmembrane region" description="Helical" evidence="6">
    <location>
        <begin position="364"/>
        <end position="383"/>
    </location>
</feature>
<feature type="transmembrane region" description="Helical" evidence="6">
    <location>
        <begin position="88"/>
        <end position="114"/>
    </location>
</feature>
<keyword evidence="4 6" id="KW-1133">Transmembrane helix</keyword>
<comment type="subcellular location">
    <subcellularLocation>
        <location evidence="1">Cell membrane</location>
        <topology evidence="1">Multi-pass membrane protein</topology>
    </subcellularLocation>
</comment>
<evidence type="ECO:0000313" key="8">
    <source>
        <dbReference type="Proteomes" id="UP000217784"/>
    </source>
</evidence>
<dbReference type="InterPro" id="IPR002797">
    <property type="entry name" value="Polysacc_synth"/>
</dbReference>
<name>A0A2A2H3I8_METBR</name>
<dbReference type="AlphaFoldDB" id="A0A2A2H3I8"/>
<evidence type="ECO:0000256" key="5">
    <source>
        <dbReference type="ARBA" id="ARBA00023136"/>
    </source>
</evidence>
<feature type="transmembrane region" description="Helical" evidence="6">
    <location>
        <begin position="177"/>
        <end position="202"/>
    </location>
</feature>
<dbReference type="CDD" id="cd13128">
    <property type="entry name" value="MATE_Wzx_like"/>
    <property type="match status" value="1"/>
</dbReference>
<dbReference type="OrthoDB" id="112053at2157"/>
<feature type="transmembrane region" description="Helical" evidence="6">
    <location>
        <begin position="262"/>
        <end position="282"/>
    </location>
</feature>
<dbReference type="RefSeq" id="WP_069584106.1">
    <property type="nucleotide sequence ID" value="NZ_LMVM01000033.1"/>
</dbReference>
<gene>
    <name evidence="7" type="ORF">ASJ80_02605</name>
</gene>
<feature type="transmembrane region" description="Helical" evidence="6">
    <location>
        <begin position="48"/>
        <end position="67"/>
    </location>
</feature>
<keyword evidence="2" id="KW-1003">Cell membrane</keyword>
<comment type="caution">
    <text evidence="7">The sequence shown here is derived from an EMBL/GenBank/DDBJ whole genome shotgun (WGS) entry which is preliminary data.</text>
</comment>
<feature type="transmembrane region" description="Helical" evidence="6">
    <location>
        <begin position="238"/>
        <end position="256"/>
    </location>
</feature>
<reference evidence="7 8" key="1">
    <citation type="journal article" date="2017" name="BMC Genomics">
        <title>Genomic analysis of methanogenic archaea reveals a shift towards energy conservation.</title>
        <authorList>
            <person name="Gilmore S.P."/>
            <person name="Henske J.K."/>
            <person name="Sexton J.A."/>
            <person name="Solomon K.V."/>
            <person name="Seppala S."/>
            <person name="Yoo J.I."/>
            <person name="Huyett L.M."/>
            <person name="Pressman A."/>
            <person name="Cogan J.Z."/>
            <person name="Kivenson V."/>
            <person name="Peng X."/>
            <person name="Tan Y."/>
            <person name="Valentine D.L."/>
            <person name="O'Malley M.A."/>
        </authorList>
    </citation>
    <scope>NUCLEOTIDE SEQUENCE [LARGE SCALE GENOMIC DNA]</scope>
    <source>
        <strain evidence="7 8">M.o.H.</strain>
    </source>
</reference>
<keyword evidence="5 6" id="KW-0472">Membrane</keyword>
<proteinExistence type="predicted"/>